<dbReference type="EMBL" id="CP126172">
    <property type="protein sequence ID" value="WOS41557.1"/>
    <property type="molecule type" value="Genomic_DNA"/>
</dbReference>
<feature type="DNA-binding region" description="H-T-H motif" evidence="4">
    <location>
        <begin position="111"/>
        <end position="130"/>
    </location>
</feature>
<dbReference type="Pfam" id="PF00440">
    <property type="entry name" value="TetR_N"/>
    <property type="match status" value="1"/>
</dbReference>
<evidence type="ECO:0000256" key="5">
    <source>
        <dbReference type="SAM" id="MobiDB-lite"/>
    </source>
</evidence>
<dbReference type="Proteomes" id="UP001302020">
    <property type="component" value="Chromosome"/>
</dbReference>
<gene>
    <name evidence="7" type="ORF">QN243_03550</name>
</gene>
<dbReference type="PROSITE" id="PS50977">
    <property type="entry name" value="HTH_TETR_2"/>
    <property type="match status" value="1"/>
</dbReference>
<sequence length="304" mass="32410">MLAAATRDRRATKAPARRLAFTASASASASAPQCDPAPRAGRNYSLNEAARRARKFVNVQLDIFIVVTMTTPKPHRPRPRGRPTKDQPDGRQALLSAASGAFARYGFDGADIRSIAAAAGVSPNLVRVHFGSKAALWDACVDQFAQALRPRLAAMAQLTTDATRALPERLADAILLMAAFYDTHPAVRDFVARVVSERPERAAVVTEQLLRPAYAAGQALILAGIQAGIVKATHPALFFVLLNSMLSQPPEFPQLLARLAPEIGPGEARTRLVETVLATLLHAPHPGVDPAPIAPSHSPQEGTP</sequence>
<dbReference type="SUPFAM" id="SSF48498">
    <property type="entry name" value="Tetracyclin repressor-like, C-terminal domain"/>
    <property type="match status" value="1"/>
</dbReference>
<feature type="compositionally biased region" description="Basic residues" evidence="5">
    <location>
        <begin position="73"/>
        <end position="82"/>
    </location>
</feature>
<evidence type="ECO:0000313" key="8">
    <source>
        <dbReference type="Proteomes" id="UP001302020"/>
    </source>
</evidence>
<dbReference type="Gene3D" id="1.10.357.10">
    <property type="entry name" value="Tetracycline Repressor, domain 2"/>
    <property type="match status" value="1"/>
</dbReference>
<evidence type="ECO:0000256" key="4">
    <source>
        <dbReference type="PROSITE-ProRule" id="PRU00335"/>
    </source>
</evidence>
<dbReference type="InterPro" id="IPR036271">
    <property type="entry name" value="Tet_transcr_reg_TetR-rel_C_sf"/>
</dbReference>
<dbReference type="PANTHER" id="PTHR30055:SF234">
    <property type="entry name" value="HTH-TYPE TRANSCRIPTIONAL REGULATOR BETI"/>
    <property type="match status" value="1"/>
</dbReference>
<dbReference type="PANTHER" id="PTHR30055">
    <property type="entry name" value="HTH-TYPE TRANSCRIPTIONAL REGULATOR RUTR"/>
    <property type="match status" value="1"/>
</dbReference>
<dbReference type="InterPro" id="IPR009057">
    <property type="entry name" value="Homeodomain-like_sf"/>
</dbReference>
<keyword evidence="3" id="KW-0804">Transcription</keyword>
<proteinExistence type="predicted"/>
<dbReference type="SUPFAM" id="SSF46689">
    <property type="entry name" value="Homeodomain-like"/>
    <property type="match status" value="1"/>
</dbReference>
<keyword evidence="2 4" id="KW-0238">DNA-binding</keyword>
<keyword evidence="1" id="KW-0805">Transcription regulation</keyword>
<evidence type="ECO:0000313" key="7">
    <source>
        <dbReference type="EMBL" id="WOS41557.1"/>
    </source>
</evidence>
<dbReference type="InterPro" id="IPR050109">
    <property type="entry name" value="HTH-type_TetR-like_transc_reg"/>
</dbReference>
<evidence type="ECO:0000256" key="2">
    <source>
        <dbReference type="ARBA" id="ARBA00023125"/>
    </source>
</evidence>
<dbReference type="RefSeq" id="WP_317844584.1">
    <property type="nucleotide sequence ID" value="NZ_CP126170.1"/>
</dbReference>
<protein>
    <submittedName>
        <fullName evidence="7">TetR/AcrR family transcriptional regulator</fullName>
    </submittedName>
</protein>
<keyword evidence="8" id="KW-1185">Reference proteome</keyword>
<evidence type="ECO:0000256" key="3">
    <source>
        <dbReference type="ARBA" id="ARBA00023163"/>
    </source>
</evidence>
<dbReference type="PRINTS" id="PR00455">
    <property type="entry name" value="HTHTETR"/>
</dbReference>
<reference evidence="7 8" key="1">
    <citation type="submission" date="2023-05" db="EMBL/GenBank/DDBJ databases">
        <title>Xanthomonas rydalmerenesis sp. nov., a novel Xanthomonas species isolated from Fragaria x ananassa.</title>
        <authorList>
            <person name="McKnight D.J.E."/>
            <person name="Wong-Bajracharya J."/>
            <person name="Okoh E.B."/>
            <person name="Snijders F."/>
            <person name="Lidbetter F."/>
            <person name="Webster J."/>
            <person name="Djordjevic S.P."/>
            <person name="Bogema D.R."/>
            <person name="Chapman T.A."/>
        </authorList>
    </citation>
    <scope>NUCLEOTIDE SEQUENCE [LARGE SCALE GENOMIC DNA]</scope>
    <source>
        <strain evidence="7 8">DAR34883</strain>
    </source>
</reference>
<evidence type="ECO:0000259" key="6">
    <source>
        <dbReference type="PROSITE" id="PS50977"/>
    </source>
</evidence>
<dbReference type="InterPro" id="IPR001647">
    <property type="entry name" value="HTH_TetR"/>
</dbReference>
<feature type="domain" description="HTH tetR-type" evidence="6">
    <location>
        <begin position="88"/>
        <end position="148"/>
    </location>
</feature>
<evidence type="ECO:0000256" key="1">
    <source>
        <dbReference type="ARBA" id="ARBA00023015"/>
    </source>
</evidence>
<feature type="region of interest" description="Disordered" evidence="5">
    <location>
        <begin position="70"/>
        <end position="90"/>
    </location>
</feature>
<accession>A0ABZ0JR08</accession>
<organism evidence="7 8">
    <name type="scientific">Xanthomonas rydalmerensis</name>
    <dbReference type="NCBI Taxonomy" id="3046274"/>
    <lineage>
        <taxon>Bacteria</taxon>
        <taxon>Pseudomonadati</taxon>
        <taxon>Pseudomonadota</taxon>
        <taxon>Gammaproteobacteria</taxon>
        <taxon>Lysobacterales</taxon>
        <taxon>Lysobacteraceae</taxon>
        <taxon>Xanthomonas</taxon>
    </lineage>
</organism>
<name>A0ABZ0JR08_9XANT</name>